<keyword evidence="2" id="KW-0645">Protease</keyword>
<dbReference type="OrthoDB" id="449345at2759"/>
<evidence type="ECO:0000256" key="4">
    <source>
        <dbReference type="ARBA" id="ARBA00023049"/>
    </source>
</evidence>
<comment type="cofactor">
    <cofactor evidence="1">
        <name>Zn(2+)</name>
        <dbReference type="ChEBI" id="CHEBI:29105"/>
    </cofactor>
</comment>
<name>A0A8J1TAT1_OWEFU</name>
<evidence type="ECO:0000256" key="5">
    <source>
        <dbReference type="SAM" id="MobiDB-lite"/>
    </source>
</evidence>
<comment type="caution">
    <text evidence="6">The sequence shown here is derived from an EMBL/GenBank/DDBJ whole genome shotgun (WGS) entry which is preliminary data.</text>
</comment>
<dbReference type="AlphaFoldDB" id="A0A8J1TAT1"/>
<keyword evidence="4" id="KW-0482">Metalloprotease</keyword>
<dbReference type="SMART" id="SM01154">
    <property type="entry name" value="DUF1704"/>
    <property type="match status" value="1"/>
</dbReference>
<dbReference type="PANTHER" id="PTHR31817">
    <property type="match status" value="1"/>
</dbReference>
<dbReference type="Proteomes" id="UP000749559">
    <property type="component" value="Unassembled WGS sequence"/>
</dbReference>
<evidence type="ECO:0000313" key="7">
    <source>
        <dbReference type="Proteomes" id="UP000749559"/>
    </source>
</evidence>
<dbReference type="GO" id="GO:0006508">
    <property type="term" value="P:proteolysis"/>
    <property type="evidence" value="ECO:0007669"/>
    <property type="project" value="UniProtKB-KW"/>
</dbReference>
<dbReference type="PANTHER" id="PTHR31817:SF5">
    <property type="match status" value="1"/>
</dbReference>
<feature type="region of interest" description="Disordered" evidence="5">
    <location>
        <begin position="479"/>
        <end position="518"/>
    </location>
</feature>
<protein>
    <submittedName>
        <fullName evidence="6">Uncharacterized protein</fullName>
    </submittedName>
</protein>
<gene>
    <name evidence="6" type="ORF">OFUS_LOCUS24025</name>
</gene>
<feature type="compositionally biased region" description="Basic residues" evidence="5">
    <location>
        <begin position="384"/>
        <end position="403"/>
    </location>
</feature>
<reference evidence="6" key="1">
    <citation type="submission" date="2022-03" db="EMBL/GenBank/DDBJ databases">
        <authorList>
            <person name="Martin C."/>
        </authorList>
    </citation>
    <scope>NUCLEOTIDE SEQUENCE</scope>
</reference>
<evidence type="ECO:0000313" key="6">
    <source>
        <dbReference type="EMBL" id="CAH1800094.1"/>
    </source>
</evidence>
<feature type="compositionally biased region" description="Low complexity" evidence="5">
    <location>
        <begin position="373"/>
        <end position="383"/>
    </location>
</feature>
<dbReference type="EMBL" id="CAIIXF020000011">
    <property type="protein sequence ID" value="CAH1800094.1"/>
    <property type="molecule type" value="Genomic_DNA"/>
</dbReference>
<proteinExistence type="predicted"/>
<organism evidence="6 7">
    <name type="scientific">Owenia fusiformis</name>
    <name type="common">Polychaete worm</name>
    <dbReference type="NCBI Taxonomy" id="6347"/>
    <lineage>
        <taxon>Eukaryota</taxon>
        <taxon>Metazoa</taxon>
        <taxon>Spiralia</taxon>
        <taxon>Lophotrochozoa</taxon>
        <taxon>Annelida</taxon>
        <taxon>Polychaeta</taxon>
        <taxon>Sedentaria</taxon>
        <taxon>Canalipalpata</taxon>
        <taxon>Sabellida</taxon>
        <taxon>Oweniida</taxon>
        <taxon>Oweniidae</taxon>
        <taxon>Owenia</taxon>
    </lineage>
</organism>
<accession>A0A8J1TAT1</accession>
<keyword evidence="7" id="KW-1185">Reference proteome</keyword>
<dbReference type="GO" id="GO:0008237">
    <property type="term" value="F:metallopeptidase activity"/>
    <property type="evidence" value="ECO:0007669"/>
    <property type="project" value="UniProtKB-KW"/>
</dbReference>
<dbReference type="Pfam" id="PF08014">
    <property type="entry name" value="MATCAP"/>
    <property type="match status" value="1"/>
</dbReference>
<evidence type="ECO:0000256" key="1">
    <source>
        <dbReference type="ARBA" id="ARBA00001947"/>
    </source>
</evidence>
<dbReference type="InterPro" id="IPR012548">
    <property type="entry name" value="MATCAP"/>
</dbReference>
<evidence type="ECO:0000256" key="3">
    <source>
        <dbReference type="ARBA" id="ARBA00022801"/>
    </source>
</evidence>
<feature type="region of interest" description="Disordered" evidence="5">
    <location>
        <begin position="367"/>
        <end position="408"/>
    </location>
</feature>
<keyword evidence="3" id="KW-0378">Hydrolase</keyword>
<evidence type="ECO:0000256" key="2">
    <source>
        <dbReference type="ARBA" id="ARBA00022670"/>
    </source>
</evidence>
<sequence>MKSHKKKSKHQYPKQNVIKVMDKTPDKNTQQLCPQNLSEQQDLFLKFGIVPKFEMKLSSESLEKLIKKKRGEIQFDCLEDAIHILEHVKENYANSDELIDEMYGNVINVAEATRILEAYLKENDLDGVMTICFAQDLPCSARMAWHGPNQRYNKPEARKYNFWIKSKENIYLRDRGIKCLANHEIGTHYTRTLNDGLQPWFCDRKKFGIKGHKSRSLVVTEEGLAILHTVLQAKTKYLFGPAVLYYTACMATKMSFKELFEHLEQYVSSPTQRWRHVMRVKRCLDDPNDLGGYGGDQCYFQGAVEILRNLEDIDFNLLMCGKISLDELPRVKRLARMDCIRIPKFMRDIEKYKRTLRHIGVLNGILERPKKSPTPMKPLSSSKSKSRSKHSSKRMKSGKKSKPKLNLELSDDGKFTEMQFVYPNRFLDSPMSLQSSLDDYSDVNEYVLPSSGQTTPSLPQVKCDSHDFVYPRSPTLQHSIGSRFQSRPLLSRPQSTPNKLLPSNIHDEPSQDSSASNINSFGLLKRL</sequence>